<dbReference type="PANTHER" id="PTHR23321">
    <property type="entry name" value="RIBOSOMAL PROTEIN S15, BACTERIAL AND ORGANELLAR"/>
    <property type="match status" value="1"/>
</dbReference>
<comment type="subunit">
    <text evidence="3 4">Part of the 30S ribosomal subunit. Forms a bridge to the 50S subunit in the 70S ribosome, contacting the 23S rRNA.</text>
</comment>
<evidence type="ECO:0000256" key="1">
    <source>
        <dbReference type="ARBA" id="ARBA00022980"/>
    </source>
</evidence>
<dbReference type="NCBIfam" id="TIGR00952">
    <property type="entry name" value="S15_bact"/>
    <property type="match status" value="1"/>
</dbReference>
<comment type="similarity">
    <text evidence="4 5">Belongs to the universal ribosomal protein uS15 family.</text>
</comment>
<dbReference type="HOGENOM" id="CLU_148518_0_1_9"/>
<dbReference type="Gene3D" id="1.10.287.10">
    <property type="entry name" value="S15/NS1, RNA-binding"/>
    <property type="match status" value="1"/>
</dbReference>
<comment type="function">
    <text evidence="4 6">One of the primary rRNA binding proteins, it binds directly to 16S rRNA where it helps nucleate assembly of the platform of the 30S subunit by binding and bridging several RNA helices of the 16S rRNA.</text>
</comment>
<dbReference type="SMART" id="SM01387">
    <property type="entry name" value="Ribosomal_S15"/>
    <property type="match status" value="1"/>
</dbReference>
<dbReference type="SUPFAM" id="SSF47060">
    <property type="entry name" value="S15/NS1 RNA-binding domain"/>
    <property type="match status" value="1"/>
</dbReference>
<gene>
    <name evidence="4" type="primary">rpsO</name>
    <name evidence="7" type="ORF">BACPEC_01467</name>
</gene>
<dbReference type="AlphaFoldDB" id="B7ATJ5"/>
<proteinExistence type="inferred from homology"/>
<dbReference type="Proteomes" id="UP000003136">
    <property type="component" value="Unassembled WGS sequence"/>
</dbReference>
<evidence type="ECO:0000313" key="7">
    <source>
        <dbReference type="EMBL" id="EEC56979.1"/>
    </source>
</evidence>
<keyword evidence="8" id="KW-1185">Reference proteome</keyword>
<dbReference type="GO" id="GO:0003735">
    <property type="term" value="F:structural constituent of ribosome"/>
    <property type="evidence" value="ECO:0007669"/>
    <property type="project" value="InterPro"/>
</dbReference>
<sequence>MINIIFKEEITMISKEKKAEIIAAYGRTPQDTGSPEVQVAILTERINELTEHLKVNAKDHHSRRGLLKMVGKRRALLEYLKKDDIDAYRALIERLGLRK</sequence>
<dbReference type="Pfam" id="PF00312">
    <property type="entry name" value="Ribosomal_S15"/>
    <property type="match status" value="1"/>
</dbReference>
<dbReference type="InterPro" id="IPR000589">
    <property type="entry name" value="Ribosomal_uS15"/>
</dbReference>
<dbReference type="GO" id="GO:0022627">
    <property type="term" value="C:cytosolic small ribosomal subunit"/>
    <property type="evidence" value="ECO:0007669"/>
    <property type="project" value="TreeGrafter"/>
</dbReference>
<accession>B7ATJ5</accession>
<dbReference type="Gene3D" id="6.10.250.3130">
    <property type="match status" value="1"/>
</dbReference>
<evidence type="ECO:0000256" key="2">
    <source>
        <dbReference type="ARBA" id="ARBA00023274"/>
    </source>
</evidence>
<organism evidence="7 8">
    <name type="scientific">[Bacteroides] pectinophilus ATCC 43243</name>
    <dbReference type="NCBI Taxonomy" id="483218"/>
    <lineage>
        <taxon>Bacteria</taxon>
        <taxon>Bacillati</taxon>
        <taxon>Bacillota</taxon>
        <taxon>Clostridia</taxon>
        <taxon>Eubacteriales</taxon>
    </lineage>
</organism>
<dbReference type="PROSITE" id="PS00362">
    <property type="entry name" value="RIBOSOMAL_S15"/>
    <property type="match status" value="1"/>
</dbReference>
<dbReference type="eggNOG" id="COG0184">
    <property type="taxonomic scope" value="Bacteria"/>
</dbReference>
<name>B7ATJ5_9FIRM</name>
<keyword evidence="1 4" id="KW-0689">Ribosomal protein</keyword>
<dbReference type="GO" id="GO:0019843">
    <property type="term" value="F:rRNA binding"/>
    <property type="evidence" value="ECO:0007669"/>
    <property type="project" value="UniProtKB-UniRule"/>
</dbReference>
<keyword evidence="4 6" id="KW-0699">rRNA-binding</keyword>
<dbReference type="GO" id="GO:0006412">
    <property type="term" value="P:translation"/>
    <property type="evidence" value="ECO:0007669"/>
    <property type="project" value="UniProtKB-UniRule"/>
</dbReference>
<dbReference type="InterPro" id="IPR005290">
    <property type="entry name" value="Ribosomal_uS15_bac-type"/>
</dbReference>
<dbReference type="FunFam" id="1.10.287.10:FF:000002">
    <property type="entry name" value="30S ribosomal protein S15"/>
    <property type="match status" value="1"/>
</dbReference>
<keyword evidence="2 4" id="KW-0687">Ribonucleoprotein</keyword>
<protein>
    <recommendedName>
        <fullName evidence="4">Small ribosomal subunit protein uS15</fullName>
    </recommendedName>
</protein>
<reference evidence="7 8" key="1">
    <citation type="submission" date="2008-11" db="EMBL/GenBank/DDBJ databases">
        <title>Draft genome sequence of Bacteroides pectinophilus (ATCC 43243).</title>
        <authorList>
            <person name="Sudarsanam P."/>
            <person name="Ley R."/>
            <person name="Guruge J."/>
            <person name="Turnbaugh P.J."/>
            <person name="Mahowald M."/>
            <person name="Liep D."/>
            <person name="Gordon J."/>
        </authorList>
    </citation>
    <scope>NUCLEOTIDE SEQUENCE [LARGE SCALE GENOMIC DNA]</scope>
    <source>
        <strain evidence="7 8">ATCC 43243</strain>
    </source>
</reference>
<dbReference type="STRING" id="483218.BACPEC_01467"/>
<dbReference type="EMBL" id="ABVQ01000036">
    <property type="protein sequence ID" value="EEC56979.1"/>
    <property type="molecule type" value="Genomic_DNA"/>
</dbReference>
<evidence type="ECO:0000256" key="6">
    <source>
        <dbReference type="RuleBase" id="RU004524"/>
    </source>
</evidence>
<dbReference type="CDD" id="cd00353">
    <property type="entry name" value="Ribosomal_S15p_S13e"/>
    <property type="match status" value="1"/>
</dbReference>
<keyword evidence="4 6" id="KW-0694">RNA-binding</keyword>
<evidence type="ECO:0000256" key="5">
    <source>
        <dbReference type="RuleBase" id="RU003919"/>
    </source>
</evidence>
<evidence type="ECO:0000256" key="4">
    <source>
        <dbReference type="HAMAP-Rule" id="MF_01343"/>
    </source>
</evidence>
<evidence type="ECO:0000256" key="3">
    <source>
        <dbReference type="ARBA" id="ARBA00064542"/>
    </source>
</evidence>
<reference evidence="7 8" key="2">
    <citation type="submission" date="2008-11" db="EMBL/GenBank/DDBJ databases">
        <authorList>
            <person name="Fulton L."/>
            <person name="Clifton S."/>
            <person name="Fulton B."/>
            <person name="Xu J."/>
            <person name="Minx P."/>
            <person name="Pepin K.H."/>
            <person name="Johnson M."/>
            <person name="Bhonagiri V."/>
            <person name="Nash W.E."/>
            <person name="Mardis E.R."/>
            <person name="Wilson R.K."/>
        </authorList>
    </citation>
    <scope>NUCLEOTIDE SEQUENCE [LARGE SCALE GENOMIC DNA]</scope>
    <source>
        <strain evidence="7 8">ATCC 43243</strain>
    </source>
</reference>
<evidence type="ECO:0000313" key="8">
    <source>
        <dbReference type="Proteomes" id="UP000003136"/>
    </source>
</evidence>
<dbReference type="InterPro" id="IPR009068">
    <property type="entry name" value="uS15_NS1_RNA-bd_sf"/>
</dbReference>
<comment type="function">
    <text evidence="4">Forms an intersubunit bridge (bridge B4) with the 23S rRNA of the 50S subunit in the ribosome.</text>
</comment>
<dbReference type="PANTHER" id="PTHR23321:SF26">
    <property type="entry name" value="SMALL RIBOSOMAL SUBUNIT PROTEIN US15M"/>
    <property type="match status" value="1"/>
</dbReference>
<dbReference type="HAMAP" id="MF_01343_B">
    <property type="entry name" value="Ribosomal_uS15_B"/>
    <property type="match status" value="1"/>
</dbReference>